<accession>A0A506U9C2</accession>
<feature type="chain" id="PRO_5021196905" evidence="1">
    <location>
        <begin position="21"/>
        <end position="212"/>
    </location>
</feature>
<dbReference type="Proteomes" id="UP000318801">
    <property type="component" value="Unassembled WGS sequence"/>
</dbReference>
<dbReference type="RefSeq" id="WP_141149853.1">
    <property type="nucleotide sequence ID" value="NZ_VHLG01000010.1"/>
</dbReference>
<evidence type="ECO:0000313" key="2">
    <source>
        <dbReference type="EMBL" id="TPW29179.1"/>
    </source>
</evidence>
<dbReference type="Pfam" id="PF06674">
    <property type="entry name" value="DUF1176"/>
    <property type="match status" value="1"/>
</dbReference>
<gene>
    <name evidence="2" type="ORF">FJU08_15120</name>
</gene>
<evidence type="ECO:0000256" key="1">
    <source>
        <dbReference type="SAM" id="SignalP"/>
    </source>
</evidence>
<keyword evidence="1" id="KW-0732">Signal</keyword>
<feature type="signal peptide" evidence="1">
    <location>
        <begin position="1"/>
        <end position="20"/>
    </location>
</feature>
<proteinExistence type="predicted"/>
<sequence length="212" mass="23514">MRAEFYAAAMLLVAASPALAAEADLDQARAMVMAALPEDCDATLADRLDGIANETYAVTWPETEYDGTPVKRHGTLFEIPCSLGAYNLGYAYVFAPEDDFLPMAIVSFATPDFVLDYADDTDTTLLQDPVVTGLASEMLLINPRFDPETNTITSFSKWRGLGDAWDSGEWTIDRGRFVLKRYVIDPIYEANLEAPKTIEGQQEFVLYQAETR</sequence>
<protein>
    <submittedName>
        <fullName evidence="2">DUF1176 domain-containing protein</fullName>
    </submittedName>
</protein>
<organism evidence="2 3">
    <name type="scientific">Martelella alba</name>
    <dbReference type="NCBI Taxonomy" id="2590451"/>
    <lineage>
        <taxon>Bacteria</taxon>
        <taxon>Pseudomonadati</taxon>
        <taxon>Pseudomonadota</taxon>
        <taxon>Alphaproteobacteria</taxon>
        <taxon>Hyphomicrobiales</taxon>
        <taxon>Aurantimonadaceae</taxon>
        <taxon>Martelella</taxon>
    </lineage>
</organism>
<keyword evidence="3" id="KW-1185">Reference proteome</keyword>
<name>A0A506U9C2_9HYPH</name>
<dbReference type="InterPro" id="IPR009560">
    <property type="entry name" value="DUF1176"/>
</dbReference>
<dbReference type="AlphaFoldDB" id="A0A506U9C2"/>
<evidence type="ECO:0000313" key="3">
    <source>
        <dbReference type="Proteomes" id="UP000318801"/>
    </source>
</evidence>
<dbReference type="EMBL" id="VHLG01000010">
    <property type="protein sequence ID" value="TPW29179.1"/>
    <property type="molecule type" value="Genomic_DNA"/>
</dbReference>
<comment type="caution">
    <text evidence="2">The sequence shown here is derived from an EMBL/GenBank/DDBJ whole genome shotgun (WGS) entry which is preliminary data.</text>
</comment>
<reference evidence="2 3" key="1">
    <citation type="submission" date="2019-06" db="EMBL/GenBank/DDBJ databases">
        <authorList>
            <person name="Li M."/>
        </authorList>
    </citation>
    <scope>NUCLEOTIDE SEQUENCE [LARGE SCALE GENOMIC DNA]</scope>
    <source>
        <strain evidence="2 3">BGMRC2036</strain>
    </source>
</reference>
<dbReference type="OrthoDB" id="7863791at2"/>